<dbReference type="Pfam" id="PF10036">
    <property type="entry name" value="RLL"/>
    <property type="match status" value="2"/>
</dbReference>
<protein>
    <submittedName>
        <fullName evidence="1">C14orf166</fullName>
    </submittedName>
</protein>
<dbReference type="EMBL" id="CP092873">
    <property type="protein sequence ID" value="UYV74492.1"/>
    <property type="molecule type" value="Genomic_DNA"/>
</dbReference>
<dbReference type="InterPro" id="IPR019265">
    <property type="entry name" value="RTRAF"/>
</dbReference>
<sequence length="278" mass="31545">MFQRKLKALDFPSESIDIKDEDKFRQLIIWLEDEKIRHRAIEDRAALHNIESPDWPTEFQQIVPYQEMELRMFIFQIVFCFTAQYLQDLSCPLKEPDRAALTDWLLGQAVRLEYGDNVQRYKDAAVQLAAKSSAPQVVQANPLDNLDLCNKESGVAVQSSEFKAGVAQLAKLLNIQNHPDHLVTLKAVCTFVRKRLSPEALAAAAKEDNKNVKPYPLKENQLGFDTGDYVLNEAAKILRLLYVHDLRSLQTRINEAIVATQAITANPKTDTRLGKVGK</sequence>
<reference evidence="1 2" key="1">
    <citation type="submission" date="2022-01" db="EMBL/GenBank/DDBJ databases">
        <title>A chromosomal length assembly of Cordylochernes scorpioides.</title>
        <authorList>
            <person name="Zeh D."/>
            <person name="Zeh J."/>
        </authorList>
    </citation>
    <scope>NUCLEOTIDE SEQUENCE [LARGE SCALE GENOMIC DNA]</scope>
    <source>
        <strain evidence="1">IN4F17</strain>
        <tissue evidence="1">Whole Body</tissue>
    </source>
</reference>
<name>A0ABY6L2S4_9ARAC</name>
<evidence type="ECO:0000313" key="1">
    <source>
        <dbReference type="EMBL" id="UYV74492.1"/>
    </source>
</evidence>
<dbReference type="Proteomes" id="UP001235939">
    <property type="component" value="Chromosome 11"/>
</dbReference>
<keyword evidence="2" id="KW-1185">Reference proteome</keyword>
<gene>
    <name evidence="1" type="ORF">LAZ67_11003681</name>
</gene>
<organism evidence="1 2">
    <name type="scientific">Cordylochernes scorpioides</name>
    <dbReference type="NCBI Taxonomy" id="51811"/>
    <lineage>
        <taxon>Eukaryota</taxon>
        <taxon>Metazoa</taxon>
        <taxon>Ecdysozoa</taxon>
        <taxon>Arthropoda</taxon>
        <taxon>Chelicerata</taxon>
        <taxon>Arachnida</taxon>
        <taxon>Pseudoscorpiones</taxon>
        <taxon>Cheliferoidea</taxon>
        <taxon>Chernetidae</taxon>
        <taxon>Cordylochernes</taxon>
    </lineage>
</organism>
<dbReference type="PANTHER" id="PTHR15924">
    <property type="entry name" value="CLE"/>
    <property type="match status" value="1"/>
</dbReference>
<accession>A0ABY6L2S4</accession>
<proteinExistence type="predicted"/>
<evidence type="ECO:0000313" key="2">
    <source>
        <dbReference type="Proteomes" id="UP001235939"/>
    </source>
</evidence>